<dbReference type="Pfam" id="PF01868">
    <property type="entry name" value="RNase_P-MRP_p29"/>
    <property type="match status" value="1"/>
</dbReference>
<evidence type="ECO:0000313" key="4">
    <source>
        <dbReference type="EMBL" id="CEL55414.1"/>
    </source>
</evidence>
<organism evidence="4 5">
    <name type="scientific">Thanatephorus cucumeris (strain AG1-IB / isolate 7/3/14)</name>
    <name type="common">Lettuce bottom rot fungus</name>
    <name type="synonym">Rhizoctonia solani</name>
    <dbReference type="NCBI Taxonomy" id="1108050"/>
    <lineage>
        <taxon>Eukaryota</taxon>
        <taxon>Fungi</taxon>
        <taxon>Dikarya</taxon>
        <taxon>Basidiomycota</taxon>
        <taxon>Agaricomycotina</taxon>
        <taxon>Agaricomycetes</taxon>
        <taxon>Cantharellales</taxon>
        <taxon>Ceratobasidiaceae</taxon>
        <taxon>Rhizoctonia</taxon>
        <taxon>Rhizoctonia solani AG-1</taxon>
    </lineage>
</organism>
<dbReference type="GO" id="GO:0030677">
    <property type="term" value="C:ribonuclease P complex"/>
    <property type="evidence" value="ECO:0007669"/>
    <property type="project" value="InterPro"/>
</dbReference>
<dbReference type="PANTHER" id="PTHR13348">
    <property type="entry name" value="RIBONUCLEASE P SUBUNIT P29"/>
    <property type="match status" value="1"/>
</dbReference>
<dbReference type="EMBL" id="LN679101">
    <property type="protein sequence ID" value="CEL55414.1"/>
    <property type="molecule type" value="Genomic_DNA"/>
</dbReference>
<sequence length="232" mass="25885">MTHLWLTILAPGTHTGMSSENVDIYRSTHPSGTETSGTATDMVIDTLGDIIGRSEAENAVLARAKGRPMILDNPQKESKSRLEKKSKAARRQEDKRRRRQNLQHGKERLTPKNTVKGLKYSTFVDVHKLWCGYMSELLNLPTLASINEPLETYLSTHSIGMQTKLVKADFHGCKMTVKASKCPTLIGSSGVVIEETSNVFRIITTNDRVKALDSNLKITNYLWHSGMNTDDV</sequence>
<proteinExistence type="inferred from homology"/>
<comment type="similarity">
    <text evidence="2">Belongs to the eukaryotic/archaeal RNase P protein component 1 family.</text>
</comment>
<evidence type="ECO:0000256" key="1">
    <source>
        <dbReference type="ARBA" id="ARBA00004123"/>
    </source>
</evidence>
<dbReference type="GO" id="GO:0006364">
    <property type="term" value="P:rRNA processing"/>
    <property type="evidence" value="ECO:0007669"/>
    <property type="project" value="TreeGrafter"/>
</dbReference>
<reference evidence="4 5" key="1">
    <citation type="submission" date="2014-11" db="EMBL/GenBank/DDBJ databases">
        <authorList>
            <person name="Wibberg Daniel"/>
        </authorList>
    </citation>
    <scope>NUCLEOTIDE SEQUENCE [LARGE SCALE GENOMIC DNA]</scope>
    <source>
        <strain evidence="4">Rhizoctonia solani AG1-IB 7/3/14</strain>
    </source>
</reference>
<feature type="compositionally biased region" description="Basic and acidic residues" evidence="3">
    <location>
        <begin position="74"/>
        <end position="95"/>
    </location>
</feature>
<protein>
    <submittedName>
        <fullName evidence="4">Ribonuclease P protein subunit p29</fullName>
    </submittedName>
</protein>
<dbReference type="InterPro" id="IPR036980">
    <property type="entry name" value="RNase_P/MRP_Rpp29_sf"/>
</dbReference>
<comment type="subcellular location">
    <subcellularLocation>
        <location evidence="1">Nucleus</location>
    </subcellularLocation>
</comment>
<dbReference type="InterPro" id="IPR016848">
    <property type="entry name" value="RNase_P/MRP_Rpp29-subunit"/>
</dbReference>
<dbReference type="InterPro" id="IPR002730">
    <property type="entry name" value="Rpp29/RNP1"/>
</dbReference>
<evidence type="ECO:0000256" key="3">
    <source>
        <dbReference type="SAM" id="MobiDB-lite"/>
    </source>
</evidence>
<dbReference type="GO" id="GO:0000172">
    <property type="term" value="C:ribonuclease MRP complex"/>
    <property type="evidence" value="ECO:0007669"/>
    <property type="project" value="InterPro"/>
</dbReference>
<keyword evidence="5" id="KW-1185">Reference proteome</keyword>
<evidence type="ECO:0000256" key="2">
    <source>
        <dbReference type="ARBA" id="ARBA00006181"/>
    </source>
</evidence>
<dbReference type="GO" id="GO:0001682">
    <property type="term" value="P:tRNA 5'-leader removal"/>
    <property type="evidence" value="ECO:0007669"/>
    <property type="project" value="InterPro"/>
</dbReference>
<dbReference type="Proteomes" id="UP000059188">
    <property type="component" value="Unassembled WGS sequence"/>
</dbReference>
<dbReference type="GO" id="GO:0033204">
    <property type="term" value="F:ribonuclease P RNA binding"/>
    <property type="evidence" value="ECO:0007669"/>
    <property type="project" value="InterPro"/>
</dbReference>
<evidence type="ECO:0000313" key="5">
    <source>
        <dbReference type="Proteomes" id="UP000059188"/>
    </source>
</evidence>
<dbReference type="GO" id="GO:0005634">
    <property type="term" value="C:nucleus"/>
    <property type="evidence" value="ECO:0007669"/>
    <property type="project" value="UniProtKB-SubCell"/>
</dbReference>
<dbReference type="OrthoDB" id="124041at2759"/>
<name>A0A0B7FEQ5_THACB</name>
<dbReference type="SUPFAM" id="SSF101744">
    <property type="entry name" value="Rof/RNase P subunit-like"/>
    <property type="match status" value="1"/>
</dbReference>
<dbReference type="AlphaFoldDB" id="A0A0B7FEQ5"/>
<dbReference type="STRING" id="1108050.A0A0B7FEQ5"/>
<dbReference type="InterPro" id="IPR023534">
    <property type="entry name" value="Rof/RNase_P-like"/>
</dbReference>
<feature type="region of interest" description="Disordered" evidence="3">
    <location>
        <begin position="65"/>
        <end position="111"/>
    </location>
</feature>
<accession>A0A0B7FEQ5</accession>
<dbReference type="Gene3D" id="2.30.30.210">
    <property type="entry name" value="Ribonuclease P/MRP, subunit p29"/>
    <property type="match status" value="1"/>
</dbReference>
<gene>
    <name evidence="4" type="ORF">RSOLAG1IB_01425</name>
</gene>
<dbReference type="PANTHER" id="PTHR13348:SF0">
    <property type="entry name" value="RIBONUCLEASE P PROTEIN SUBUNIT P29"/>
    <property type="match status" value="1"/>
</dbReference>